<keyword evidence="6" id="KW-1185">Reference proteome</keyword>
<feature type="domain" description="Leucine-binding protein" evidence="4">
    <location>
        <begin position="25"/>
        <end position="367"/>
    </location>
</feature>
<dbReference type="PANTHER" id="PTHR30483">
    <property type="entry name" value="LEUCINE-SPECIFIC-BINDING PROTEIN"/>
    <property type="match status" value="1"/>
</dbReference>
<dbReference type="CDD" id="cd20013">
    <property type="entry name" value="PBP1_RPA0985_benzoate-like"/>
    <property type="match status" value="1"/>
</dbReference>
<organism evidence="5 6">
    <name type="scientific">Mesopusillimonas faecipullorum</name>
    <dbReference type="NCBI Taxonomy" id="2755040"/>
    <lineage>
        <taxon>Bacteria</taxon>
        <taxon>Pseudomonadati</taxon>
        <taxon>Pseudomonadota</taxon>
        <taxon>Betaproteobacteria</taxon>
        <taxon>Burkholderiales</taxon>
        <taxon>Alcaligenaceae</taxon>
        <taxon>Mesopusillimonas</taxon>
    </lineage>
</organism>
<comment type="similarity">
    <text evidence="1">Belongs to the leucine-binding protein family.</text>
</comment>
<evidence type="ECO:0000256" key="3">
    <source>
        <dbReference type="SAM" id="SignalP"/>
    </source>
</evidence>
<evidence type="ECO:0000313" key="5">
    <source>
        <dbReference type="EMBL" id="MCB5364064.1"/>
    </source>
</evidence>
<dbReference type="PANTHER" id="PTHR30483:SF6">
    <property type="entry name" value="PERIPLASMIC BINDING PROTEIN OF ABC TRANSPORTER FOR NATURAL AMINO ACIDS"/>
    <property type="match status" value="1"/>
</dbReference>
<comment type="caution">
    <text evidence="5">The sequence shown here is derived from an EMBL/GenBank/DDBJ whole genome shotgun (WGS) entry which is preliminary data.</text>
</comment>
<evidence type="ECO:0000256" key="2">
    <source>
        <dbReference type="ARBA" id="ARBA00022729"/>
    </source>
</evidence>
<dbReference type="InterPro" id="IPR028081">
    <property type="entry name" value="Leu-bd"/>
</dbReference>
<name>A0ABS8CDF5_9BURK</name>
<evidence type="ECO:0000259" key="4">
    <source>
        <dbReference type="Pfam" id="PF13458"/>
    </source>
</evidence>
<dbReference type="EMBL" id="JACDXW010000004">
    <property type="protein sequence ID" value="MCB5364064.1"/>
    <property type="molecule type" value="Genomic_DNA"/>
</dbReference>
<dbReference type="SUPFAM" id="SSF53822">
    <property type="entry name" value="Periplasmic binding protein-like I"/>
    <property type="match status" value="1"/>
</dbReference>
<dbReference type="Pfam" id="PF13458">
    <property type="entry name" value="Peripla_BP_6"/>
    <property type="match status" value="1"/>
</dbReference>
<dbReference type="InterPro" id="IPR051010">
    <property type="entry name" value="BCAA_transport"/>
</dbReference>
<dbReference type="RefSeq" id="WP_226954420.1">
    <property type="nucleotide sequence ID" value="NZ_JACDXW010000004.1"/>
</dbReference>
<accession>A0ABS8CDF5</accession>
<dbReference type="InterPro" id="IPR028082">
    <property type="entry name" value="Peripla_BP_I"/>
</dbReference>
<evidence type="ECO:0000313" key="6">
    <source>
        <dbReference type="Proteomes" id="UP000776983"/>
    </source>
</evidence>
<reference evidence="5 6" key="1">
    <citation type="submission" date="2020-07" db="EMBL/GenBank/DDBJ databases">
        <title>Pusillimonas sp. nov., isolated from poultry manure in Taiwan.</title>
        <authorList>
            <person name="Lin S.-Y."/>
            <person name="Tang Y.-S."/>
            <person name="Young C.-C."/>
        </authorList>
    </citation>
    <scope>NUCLEOTIDE SEQUENCE [LARGE SCALE GENOMIC DNA]</scope>
    <source>
        <strain evidence="5 6">CC-YST705</strain>
    </source>
</reference>
<dbReference type="Proteomes" id="UP000776983">
    <property type="component" value="Unassembled WGS sequence"/>
</dbReference>
<feature type="chain" id="PRO_5045404327" evidence="3">
    <location>
        <begin position="23"/>
        <end position="389"/>
    </location>
</feature>
<sequence>MHLKKLLGAAMLTLGVAATAQAADPLKIGFVLPMSGPHAEYGLQILNGAKLYLAHHGDTVAGRKVEILVKDDTGVAPELSRRAAQEFVNRDKVDVLAGFGLTPSAFAVAPVATESKVPMVVMNAATSSVTERSPYITRASMTLPQNSGAMATWMLKNGIKNAYTFVADYGPGHDAEKQFVKTFTEGGGQITGQLRTPVKNPDFSPFMQRVRDAKPEAIFMFVPSGEQGVAFLKSYAERGLKEAGIKLFATGDLTDEHVLDAMGDPALGLITAFHYSDAHDSDLNRKYTADYAKANPTVRPNFMSMGGYDGMHVILEAVKKNNGDASGDAFMEAVKGMAWESPRGPVSIDPETRDIVQNIYIREVKRQDGRLANVEFDVIENMKDPGKVK</sequence>
<dbReference type="Gene3D" id="3.40.50.2300">
    <property type="match status" value="2"/>
</dbReference>
<proteinExistence type="inferred from homology"/>
<evidence type="ECO:0000256" key="1">
    <source>
        <dbReference type="ARBA" id="ARBA00010062"/>
    </source>
</evidence>
<keyword evidence="2 3" id="KW-0732">Signal</keyword>
<protein>
    <submittedName>
        <fullName evidence="5">ABC transporter substrate-binding protein</fullName>
    </submittedName>
</protein>
<feature type="signal peptide" evidence="3">
    <location>
        <begin position="1"/>
        <end position="22"/>
    </location>
</feature>
<gene>
    <name evidence="5" type="ORF">H0484_09930</name>
</gene>